<evidence type="ECO:0000313" key="7">
    <source>
        <dbReference type="EMBL" id="QDU95756.1"/>
    </source>
</evidence>
<dbReference type="KEGG" id="lcre:Pla8534_35730"/>
<name>A0A518DV87_9BACT</name>
<evidence type="ECO:0000256" key="3">
    <source>
        <dbReference type="ARBA" id="ARBA00022989"/>
    </source>
</evidence>
<feature type="transmembrane region" description="Helical" evidence="5">
    <location>
        <begin position="95"/>
        <end position="113"/>
    </location>
</feature>
<keyword evidence="2 5" id="KW-0812">Transmembrane</keyword>
<evidence type="ECO:0000256" key="4">
    <source>
        <dbReference type="ARBA" id="ARBA00023136"/>
    </source>
</evidence>
<keyword evidence="8" id="KW-1185">Reference proteome</keyword>
<dbReference type="AlphaFoldDB" id="A0A518DV87"/>
<organism evidence="7 8">
    <name type="scientific">Lignipirellula cremea</name>
    <dbReference type="NCBI Taxonomy" id="2528010"/>
    <lineage>
        <taxon>Bacteria</taxon>
        <taxon>Pseudomonadati</taxon>
        <taxon>Planctomycetota</taxon>
        <taxon>Planctomycetia</taxon>
        <taxon>Pirellulales</taxon>
        <taxon>Pirellulaceae</taxon>
        <taxon>Lignipirellula</taxon>
    </lineage>
</organism>
<feature type="transmembrane region" description="Helical" evidence="5">
    <location>
        <begin position="335"/>
        <end position="354"/>
    </location>
</feature>
<evidence type="ECO:0000313" key="8">
    <source>
        <dbReference type="Proteomes" id="UP000317648"/>
    </source>
</evidence>
<dbReference type="InterPro" id="IPR052964">
    <property type="entry name" value="Sporulation_signal_mat"/>
</dbReference>
<dbReference type="PANTHER" id="PTHR39535:SF2">
    <property type="entry name" value="HTTM DOMAIN-CONTAINING PROTEIN"/>
    <property type="match status" value="1"/>
</dbReference>
<protein>
    <submittedName>
        <fullName evidence="7">Vitamin K-dependent gamma-carboxylase</fullName>
    </submittedName>
</protein>
<dbReference type="GO" id="GO:0012505">
    <property type="term" value="C:endomembrane system"/>
    <property type="evidence" value="ECO:0007669"/>
    <property type="project" value="UniProtKB-SubCell"/>
</dbReference>
<comment type="subcellular location">
    <subcellularLocation>
        <location evidence="1">Endomembrane system</location>
        <topology evidence="1">Multi-pass membrane protein</topology>
    </subcellularLocation>
</comment>
<dbReference type="Proteomes" id="UP000317648">
    <property type="component" value="Chromosome"/>
</dbReference>
<evidence type="ECO:0000256" key="2">
    <source>
        <dbReference type="ARBA" id="ARBA00022692"/>
    </source>
</evidence>
<evidence type="ECO:0000256" key="5">
    <source>
        <dbReference type="SAM" id="Phobius"/>
    </source>
</evidence>
<feature type="domain" description="HTTM-like" evidence="6">
    <location>
        <begin position="30"/>
        <end position="302"/>
    </location>
</feature>
<dbReference type="Pfam" id="PF05090">
    <property type="entry name" value="HTTM"/>
    <property type="match status" value="1"/>
</dbReference>
<feature type="transmembrane region" description="Helical" evidence="5">
    <location>
        <begin position="176"/>
        <end position="199"/>
    </location>
</feature>
<keyword evidence="4 5" id="KW-0472">Membrane</keyword>
<dbReference type="OrthoDB" id="1260738at2"/>
<evidence type="ECO:0000256" key="1">
    <source>
        <dbReference type="ARBA" id="ARBA00004127"/>
    </source>
</evidence>
<dbReference type="InterPro" id="IPR053934">
    <property type="entry name" value="HTTM_dom"/>
</dbReference>
<dbReference type="SMART" id="SM00752">
    <property type="entry name" value="HTTM"/>
    <property type="match status" value="1"/>
</dbReference>
<dbReference type="PANTHER" id="PTHR39535">
    <property type="entry name" value="SPORULATION-DELAYING PROTEIN SDPB"/>
    <property type="match status" value="1"/>
</dbReference>
<dbReference type="InterPro" id="IPR011020">
    <property type="entry name" value="HTTM-like"/>
</dbReference>
<reference evidence="7 8" key="1">
    <citation type="submission" date="2019-02" db="EMBL/GenBank/DDBJ databases">
        <title>Deep-cultivation of Planctomycetes and their phenomic and genomic characterization uncovers novel biology.</title>
        <authorList>
            <person name="Wiegand S."/>
            <person name="Jogler M."/>
            <person name="Boedeker C."/>
            <person name="Pinto D."/>
            <person name="Vollmers J."/>
            <person name="Rivas-Marin E."/>
            <person name="Kohn T."/>
            <person name="Peeters S.H."/>
            <person name="Heuer A."/>
            <person name="Rast P."/>
            <person name="Oberbeckmann S."/>
            <person name="Bunk B."/>
            <person name="Jeske O."/>
            <person name="Meyerdierks A."/>
            <person name="Storesund J.E."/>
            <person name="Kallscheuer N."/>
            <person name="Luecker S."/>
            <person name="Lage O.M."/>
            <person name="Pohl T."/>
            <person name="Merkel B.J."/>
            <person name="Hornburger P."/>
            <person name="Mueller R.-W."/>
            <person name="Bruemmer F."/>
            <person name="Labrenz M."/>
            <person name="Spormann A.M."/>
            <person name="Op den Camp H."/>
            <person name="Overmann J."/>
            <person name="Amann R."/>
            <person name="Jetten M.S.M."/>
            <person name="Mascher T."/>
            <person name="Medema M.H."/>
            <person name="Devos D.P."/>
            <person name="Kaster A.-K."/>
            <person name="Ovreas L."/>
            <person name="Rohde M."/>
            <person name="Galperin M.Y."/>
            <person name="Jogler C."/>
        </authorList>
    </citation>
    <scope>NUCLEOTIDE SEQUENCE [LARGE SCALE GENOMIC DNA]</scope>
    <source>
        <strain evidence="7 8">Pla85_3_4</strain>
    </source>
</reference>
<keyword evidence="3 5" id="KW-1133">Transmembrane helix</keyword>
<sequence length="523" mass="58532">MASTGKEAPEQSITELARARTPARSLLAEWFGIDPRSLALWRIGVSLVLLIDLGTRLQDFHAMYSDQGLLPLELAQAFWGETPRWSLFFLHPSDGWAMTLFVVGVACAIALLVGWRTTLAAIGCWGIMLSIHVRQPLVDSTGDWLLHLLLFWSMFTPMGRCWSLDARRNGLGDSRPVVSVGAACLLLQVCVMYWCAAYWKLNEVWATGEALQFAFRFHNLARPLAAVLLPYTGLLKLMTTSSLLLEAIGPLLLFSPWHPKMLRLLVALAFIVFHLTIEATLAIGWFSYLCALAWCLFLPDFVWQNRWWRLAVGAEVPRPAKETTDQLSVMQTGRMAASVFCGGCFAMVLIWNLGGMFRPIAVATPGSINIACYRLGLTQAWVMFSEPPVLSWWYVAEAELADGRVLDLLRRDPTDGEPVTLDLPSRLPSHYRRARWRQLGIELYTAPEPQRFQQRTAEFLAEEWNAAHPSGQQVVTLRMHQMELPSRPSHDTGQVSRIVATVDTGESAAAPLPSLLDLQDQGF</sequence>
<gene>
    <name evidence="7" type="ORF">Pla8534_35730</name>
</gene>
<feature type="transmembrane region" description="Helical" evidence="5">
    <location>
        <begin position="234"/>
        <end position="254"/>
    </location>
</feature>
<proteinExistence type="predicted"/>
<evidence type="ECO:0000259" key="6">
    <source>
        <dbReference type="SMART" id="SM00752"/>
    </source>
</evidence>
<dbReference type="RefSeq" id="WP_145054456.1">
    <property type="nucleotide sequence ID" value="NZ_CP036433.1"/>
</dbReference>
<dbReference type="EMBL" id="CP036433">
    <property type="protein sequence ID" value="QDU95756.1"/>
    <property type="molecule type" value="Genomic_DNA"/>
</dbReference>
<accession>A0A518DV87</accession>
<feature type="transmembrane region" description="Helical" evidence="5">
    <location>
        <begin position="261"/>
        <end position="277"/>
    </location>
</feature>